<feature type="domain" description="YgxA-like substrate binding" evidence="2">
    <location>
        <begin position="122"/>
        <end position="220"/>
    </location>
</feature>
<dbReference type="KEGG" id="palo:E6C60_3509"/>
<dbReference type="InterPro" id="IPR054515">
    <property type="entry name" value="YgxA-like_substrate-bd"/>
</dbReference>
<dbReference type="AlphaFoldDB" id="A0A4P8XTY3"/>
<gene>
    <name evidence="3" type="ORF">E6C60_3509</name>
</gene>
<organism evidence="3 4">
    <name type="scientific">Paenibacillus algicola</name>
    <dbReference type="NCBI Taxonomy" id="2565926"/>
    <lineage>
        <taxon>Bacteria</taxon>
        <taxon>Bacillati</taxon>
        <taxon>Bacillota</taxon>
        <taxon>Bacilli</taxon>
        <taxon>Bacillales</taxon>
        <taxon>Paenibacillaceae</taxon>
        <taxon>Paenibacillus</taxon>
    </lineage>
</organism>
<dbReference type="RefSeq" id="WP_138226963.1">
    <property type="nucleotide sequence ID" value="NZ_CP040396.1"/>
</dbReference>
<dbReference type="Gene3D" id="3.30.460.10">
    <property type="entry name" value="Beta Polymerase, domain 2"/>
    <property type="match status" value="1"/>
</dbReference>
<accession>A0A4P8XTY3</accession>
<proteinExistence type="predicted"/>
<dbReference type="OrthoDB" id="2350973at2"/>
<dbReference type="Pfam" id="PF14540">
    <property type="entry name" value="NTF-like"/>
    <property type="match status" value="1"/>
</dbReference>
<dbReference type="Proteomes" id="UP000300879">
    <property type="component" value="Chromosome"/>
</dbReference>
<dbReference type="Gene3D" id="1.20.120.330">
    <property type="entry name" value="Nucleotidyltransferases domain 2"/>
    <property type="match status" value="1"/>
</dbReference>
<reference evidence="3 4" key="1">
    <citation type="submission" date="2019-05" db="EMBL/GenBank/DDBJ databases">
        <authorList>
            <person name="Chen C."/>
        </authorList>
    </citation>
    <scope>NUCLEOTIDE SEQUENCE [LARGE SCALE GENOMIC DNA]</scope>
    <source>
        <strain evidence="3 4">HB172198</strain>
    </source>
</reference>
<dbReference type="Pfam" id="PF22339">
    <property type="entry name" value="YgxA-like_sub_bind"/>
    <property type="match status" value="1"/>
</dbReference>
<dbReference type="InterPro" id="IPR029348">
    <property type="entry name" value="NTF-like"/>
</dbReference>
<keyword evidence="4" id="KW-1185">Reference proteome</keyword>
<name>A0A4P8XTY3_9BACL</name>
<dbReference type="EMBL" id="CP040396">
    <property type="protein sequence ID" value="QCT04219.1"/>
    <property type="molecule type" value="Genomic_DNA"/>
</dbReference>
<evidence type="ECO:0000313" key="4">
    <source>
        <dbReference type="Proteomes" id="UP000300879"/>
    </source>
</evidence>
<evidence type="ECO:0000259" key="2">
    <source>
        <dbReference type="Pfam" id="PF22339"/>
    </source>
</evidence>
<evidence type="ECO:0000313" key="3">
    <source>
        <dbReference type="EMBL" id="QCT04219.1"/>
    </source>
</evidence>
<evidence type="ECO:0000259" key="1">
    <source>
        <dbReference type="Pfam" id="PF14540"/>
    </source>
</evidence>
<dbReference type="InterPro" id="IPR043519">
    <property type="entry name" value="NT_sf"/>
</dbReference>
<sequence>MELANFSLYYRYSVNENAMGAVAYRNQDSAFCGSLVHDFELNLLVVYEVEWDEPAVQHIQGLDKSFQLISVSLQELQEGLMNGEDSMIIRCLLNGDLIKDTDGRISQLRRDFLRFSGSLKEQKQFIGFARFLRHYVDTKTHLRHKNMLDAYQSITESLRCWACIELIDRDIHPEFAVWEQVSGLNTPVRKLYEELTLSSETLLQRIELVLLACEFSVLSRMADYSAPLMRILRSRKLPWTIQELMLHPAMEPVLEELPLMIRKLSYRSIIHEEAGWKESLRPGWDHIRYYAI</sequence>
<feature type="domain" description="Nucleotidyltransferase-like" evidence="1">
    <location>
        <begin position="7"/>
        <end position="115"/>
    </location>
</feature>
<protein>
    <submittedName>
        <fullName evidence="3">Uncharacterized protein</fullName>
    </submittedName>
</protein>